<dbReference type="GO" id="GO:0006412">
    <property type="term" value="P:translation"/>
    <property type="evidence" value="ECO:0007669"/>
    <property type="project" value="InterPro"/>
</dbReference>
<proteinExistence type="inferred from homology"/>
<comment type="caution">
    <text evidence="5">The sequence shown here is derived from an EMBL/GenBank/DDBJ whole genome shotgun (WGS) entry which is preliminary data.</text>
</comment>
<evidence type="ECO:0000313" key="6">
    <source>
        <dbReference type="Proteomes" id="UP000485058"/>
    </source>
</evidence>
<feature type="non-terminal residue" evidence="5">
    <location>
        <position position="1"/>
    </location>
</feature>
<accession>A0A699ZY24</accession>
<dbReference type="HAMAP" id="MF_01367">
    <property type="entry name" value="Ribosomal_uL14"/>
    <property type="match status" value="1"/>
</dbReference>
<sequence>MIPKGAFLKVVDNSGARLAQVIGSYGHMGQFGHIGDVVKVAIKDARGEKAPQGTMKKAVIVETKFPTHRKNGSHFCYTRNACVLLSEKGTPVGNRVRSMLSYEFFKPRWKRLRWAVGPGFTAFSSSPPMVVLAEGPRAGRK</sequence>
<dbReference type="EMBL" id="BLLF01002322">
    <property type="protein sequence ID" value="GFH23646.1"/>
    <property type="molecule type" value="Genomic_DNA"/>
</dbReference>
<name>A0A699ZY24_HAELA</name>
<evidence type="ECO:0000256" key="1">
    <source>
        <dbReference type="ARBA" id="ARBA00010745"/>
    </source>
</evidence>
<dbReference type="GO" id="GO:0005762">
    <property type="term" value="C:mitochondrial large ribosomal subunit"/>
    <property type="evidence" value="ECO:0007669"/>
    <property type="project" value="TreeGrafter"/>
</dbReference>
<comment type="similarity">
    <text evidence="1 4">Belongs to the universal ribosomal protein uL14 family.</text>
</comment>
<evidence type="ECO:0000256" key="4">
    <source>
        <dbReference type="RuleBase" id="RU003949"/>
    </source>
</evidence>
<dbReference type="GO" id="GO:0070180">
    <property type="term" value="F:large ribosomal subunit rRNA binding"/>
    <property type="evidence" value="ECO:0007669"/>
    <property type="project" value="TreeGrafter"/>
</dbReference>
<dbReference type="AlphaFoldDB" id="A0A699ZY24"/>
<evidence type="ECO:0000256" key="3">
    <source>
        <dbReference type="ARBA" id="ARBA00023274"/>
    </source>
</evidence>
<evidence type="ECO:0000256" key="2">
    <source>
        <dbReference type="ARBA" id="ARBA00022980"/>
    </source>
</evidence>
<gene>
    <name evidence="5" type="ORF">HaLaN_21290</name>
</gene>
<organism evidence="5 6">
    <name type="scientific">Haematococcus lacustris</name>
    <name type="common">Green alga</name>
    <name type="synonym">Haematococcus pluvialis</name>
    <dbReference type="NCBI Taxonomy" id="44745"/>
    <lineage>
        <taxon>Eukaryota</taxon>
        <taxon>Viridiplantae</taxon>
        <taxon>Chlorophyta</taxon>
        <taxon>core chlorophytes</taxon>
        <taxon>Chlorophyceae</taxon>
        <taxon>CS clade</taxon>
        <taxon>Chlamydomonadales</taxon>
        <taxon>Haematococcaceae</taxon>
        <taxon>Haematococcus</taxon>
    </lineage>
</organism>
<dbReference type="CDD" id="cd00337">
    <property type="entry name" value="Ribosomal_uL14"/>
    <property type="match status" value="1"/>
</dbReference>
<dbReference type="SUPFAM" id="SSF50193">
    <property type="entry name" value="Ribosomal protein L14"/>
    <property type="match status" value="1"/>
</dbReference>
<evidence type="ECO:0000313" key="5">
    <source>
        <dbReference type="EMBL" id="GFH23646.1"/>
    </source>
</evidence>
<dbReference type="Gene3D" id="2.40.150.20">
    <property type="entry name" value="Ribosomal protein L14"/>
    <property type="match status" value="1"/>
</dbReference>
<dbReference type="PROSITE" id="PS00049">
    <property type="entry name" value="RIBOSOMAL_L14"/>
    <property type="match status" value="1"/>
</dbReference>
<feature type="non-terminal residue" evidence="5">
    <location>
        <position position="141"/>
    </location>
</feature>
<dbReference type="InterPro" id="IPR019972">
    <property type="entry name" value="Ribosomal_uL14_CS"/>
</dbReference>
<dbReference type="PANTHER" id="PTHR11761:SF3">
    <property type="entry name" value="LARGE RIBOSOMAL SUBUNIT PROTEIN UL14M"/>
    <property type="match status" value="1"/>
</dbReference>
<keyword evidence="2 4" id="KW-0689">Ribosomal protein</keyword>
<protein>
    <recommendedName>
        <fullName evidence="7">50S ribosomal protein L14</fullName>
    </recommendedName>
</protein>
<keyword evidence="6" id="KW-1185">Reference proteome</keyword>
<dbReference type="GO" id="GO:0003735">
    <property type="term" value="F:structural constituent of ribosome"/>
    <property type="evidence" value="ECO:0007669"/>
    <property type="project" value="InterPro"/>
</dbReference>
<evidence type="ECO:0008006" key="7">
    <source>
        <dbReference type="Google" id="ProtNLM"/>
    </source>
</evidence>
<reference evidence="5 6" key="1">
    <citation type="submission" date="2020-02" db="EMBL/GenBank/DDBJ databases">
        <title>Draft genome sequence of Haematococcus lacustris strain NIES-144.</title>
        <authorList>
            <person name="Morimoto D."/>
            <person name="Nakagawa S."/>
            <person name="Yoshida T."/>
            <person name="Sawayama S."/>
        </authorList>
    </citation>
    <scope>NUCLEOTIDE SEQUENCE [LARGE SCALE GENOMIC DNA]</scope>
    <source>
        <strain evidence="5 6">NIES-144</strain>
    </source>
</reference>
<dbReference type="PANTHER" id="PTHR11761">
    <property type="entry name" value="50S/60S RIBOSOMAL PROTEIN L14/L23"/>
    <property type="match status" value="1"/>
</dbReference>
<dbReference type="InterPro" id="IPR036853">
    <property type="entry name" value="Ribosomal_uL14_sf"/>
</dbReference>
<dbReference type="Proteomes" id="UP000485058">
    <property type="component" value="Unassembled WGS sequence"/>
</dbReference>
<dbReference type="InterPro" id="IPR000218">
    <property type="entry name" value="Ribosomal_uL14"/>
</dbReference>
<dbReference type="Pfam" id="PF00238">
    <property type="entry name" value="Ribosomal_L14"/>
    <property type="match status" value="1"/>
</dbReference>
<keyword evidence="3 4" id="KW-0687">Ribonucleoprotein</keyword>
<dbReference type="SMART" id="SM01374">
    <property type="entry name" value="Ribosomal_L14"/>
    <property type="match status" value="1"/>
</dbReference>